<organism evidence="5 6">
    <name type="scientific">Aureobasidium melanogenum</name>
    <name type="common">Aureobasidium pullulans var. melanogenum</name>
    <dbReference type="NCBI Taxonomy" id="46634"/>
    <lineage>
        <taxon>Eukaryota</taxon>
        <taxon>Fungi</taxon>
        <taxon>Dikarya</taxon>
        <taxon>Ascomycota</taxon>
        <taxon>Pezizomycotina</taxon>
        <taxon>Dothideomycetes</taxon>
        <taxon>Dothideomycetidae</taxon>
        <taxon>Dothideales</taxon>
        <taxon>Saccotheciaceae</taxon>
        <taxon>Aureobasidium</taxon>
    </lineage>
</organism>
<evidence type="ECO:0000313" key="5">
    <source>
        <dbReference type="EMBL" id="KAG9990156.1"/>
    </source>
</evidence>
<keyword evidence="6" id="KW-1185">Reference proteome</keyword>
<accession>A0A9P8K1P2</accession>
<reference evidence="5" key="2">
    <citation type="submission" date="2021-08" db="EMBL/GenBank/DDBJ databases">
        <authorList>
            <person name="Gostincar C."/>
            <person name="Sun X."/>
            <person name="Song Z."/>
            <person name="Gunde-Cimerman N."/>
        </authorList>
    </citation>
    <scope>NUCLEOTIDE SEQUENCE</scope>
    <source>
        <strain evidence="5">EXF-9298</strain>
    </source>
</reference>
<dbReference type="InterPro" id="IPR016161">
    <property type="entry name" value="Ald_DH/histidinol_DH"/>
</dbReference>
<dbReference type="Gene3D" id="3.40.605.10">
    <property type="entry name" value="Aldehyde Dehydrogenase, Chain A, domain 1"/>
    <property type="match status" value="1"/>
</dbReference>
<evidence type="ECO:0000256" key="3">
    <source>
        <dbReference type="ARBA" id="ARBA00049194"/>
    </source>
</evidence>
<reference evidence="5" key="1">
    <citation type="journal article" date="2021" name="J Fungi (Basel)">
        <title>Virulence traits and population genomics of the black yeast Aureobasidium melanogenum.</title>
        <authorList>
            <person name="Cernosa A."/>
            <person name="Sun X."/>
            <person name="Gostincar C."/>
            <person name="Fang C."/>
            <person name="Gunde-Cimerman N."/>
            <person name="Song Z."/>
        </authorList>
    </citation>
    <scope>NUCLEOTIDE SEQUENCE</scope>
    <source>
        <strain evidence="5">EXF-9298</strain>
    </source>
</reference>
<dbReference type="Pfam" id="PF00171">
    <property type="entry name" value="Aldedh"/>
    <property type="match status" value="1"/>
</dbReference>
<dbReference type="InterPro" id="IPR016162">
    <property type="entry name" value="Ald_DH_N"/>
</dbReference>
<comment type="similarity">
    <text evidence="1">Belongs to the aldehyde dehydrogenase family.</text>
</comment>
<name>A0A9P8K1P2_AURME</name>
<comment type="caution">
    <text evidence="5">The sequence shown here is derived from an EMBL/GenBank/DDBJ whole genome shotgun (WGS) entry which is preliminary data.</text>
</comment>
<comment type="catalytic activity">
    <reaction evidence="3">
        <text>an aldehyde + NAD(+) + H2O = a carboxylate + NADH + 2 H(+)</text>
        <dbReference type="Rhea" id="RHEA:16185"/>
        <dbReference type="ChEBI" id="CHEBI:15377"/>
        <dbReference type="ChEBI" id="CHEBI:15378"/>
        <dbReference type="ChEBI" id="CHEBI:17478"/>
        <dbReference type="ChEBI" id="CHEBI:29067"/>
        <dbReference type="ChEBI" id="CHEBI:57540"/>
        <dbReference type="ChEBI" id="CHEBI:57945"/>
        <dbReference type="EC" id="1.2.1.3"/>
    </reaction>
</comment>
<sequence length="145" mass="16047">TFFQDSKDKGYNFITGSGDVEEKKGFWIQPAIIDNPPNDSKIIQEEQFGLILPVQPYSDEEEVIKRANSTNSGLGACVWSKDEKAAERIALRLEAGSVFINSFEKPTPQAIFGGHKESGIGGEWGTQGLLSYCNPHVIHLYKSKL</sequence>
<dbReference type="InterPro" id="IPR016163">
    <property type="entry name" value="Ald_DH_C"/>
</dbReference>
<dbReference type="EMBL" id="JAHFXS010000045">
    <property type="protein sequence ID" value="KAG9990156.1"/>
    <property type="molecule type" value="Genomic_DNA"/>
</dbReference>
<dbReference type="Gene3D" id="3.40.309.10">
    <property type="entry name" value="Aldehyde Dehydrogenase, Chain A, domain 2"/>
    <property type="match status" value="1"/>
</dbReference>
<gene>
    <name evidence="5" type="ORF">KCU98_g1368</name>
</gene>
<dbReference type="InterPro" id="IPR015590">
    <property type="entry name" value="Aldehyde_DH_dom"/>
</dbReference>
<feature type="domain" description="Aldehyde dehydrogenase" evidence="4">
    <location>
        <begin position="3"/>
        <end position="136"/>
    </location>
</feature>
<dbReference type="SUPFAM" id="SSF53720">
    <property type="entry name" value="ALDH-like"/>
    <property type="match status" value="1"/>
</dbReference>
<evidence type="ECO:0000313" key="6">
    <source>
        <dbReference type="Proteomes" id="UP000729357"/>
    </source>
</evidence>
<evidence type="ECO:0000259" key="4">
    <source>
        <dbReference type="Pfam" id="PF00171"/>
    </source>
</evidence>
<dbReference type="Proteomes" id="UP000729357">
    <property type="component" value="Unassembled WGS sequence"/>
</dbReference>
<dbReference type="PANTHER" id="PTHR11699">
    <property type="entry name" value="ALDEHYDE DEHYDROGENASE-RELATED"/>
    <property type="match status" value="1"/>
</dbReference>
<dbReference type="AlphaFoldDB" id="A0A9P8K1P2"/>
<protein>
    <recommendedName>
        <fullName evidence="2">aldehyde dehydrogenase (NAD(+))</fullName>
        <ecNumber evidence="2">1.2.1.3</ecNumber>
    </recommendedName>
</protein>
<evidence type="ECO:0000256" key="2">
    <source>
        <dbReference type="ARBA" id="ARBA00024226"/>
    </source>
</evidence>
<evidence type="ECO:0000256" key="1">
    <source>
        <dbReference type="ARBA" id="ARBA00009986"/>
    </source>
</evidence>
<dbReference type="EC" id="1.2.1.3" evidence="2"/>
<feature type="non-terminal residue" evidence="5">
    <location>
        <position position="145"/>
    </location>
</feature>
<proteinExistence type="inferred from homology"/>
<dbReference type="GO" id="GO:0004029">
    <property type="term" value="F:aldehyde dehydrogenase (NAD+) activity"/>
    <property type="evidence" value="ECO:0007669"/>
    <property type="project" value="UniProtKB-EC"/>
</dbReference>
<feature type="non-terminal residue" evidence="5">
    <location>
        <position position="1"/>
    </location>
</feature>